<reference evidence="2" key="1">
    <citation type="submission" date="2023-11" db="EMBL/GenBank/DDBJ databases">
        <title>Genome assemblies of two species of porcelain crab, Petrolisthes cinctipes and Petrolisthes manimaculis (Anomura: Porcellanidae).</title>
        <authorList>
            <person name="Angst P."/>
        </authorList>
    </citation>
    <scope>NUCLEOTIDE SEQUENCE</scope>
    <source>
        <strain evidence="2">PB745_02</strain>
        <tissue evidence="2">Gill</tissue>
    </source>
</reference>
<comment type="caution">
    <text evidence="2">The sequence shown here is derived from an EMBL/GenBank/DDBJ whole genome shotgun (WGS) entry which is preliminary data.</text>
</comment>
<accession>A0AAE1TW29</accession>
<evidence type="ECO:0000313" key="3">
    <source>
        <dbReference type="Proteomes" id="UP001292094"/>
    </source>
</evidence>
<organism evidence="2 3">
    <name type="scientific">Petrolisthes manimaculis</name>
    <dbReference type="NCBI Taxonomy" id="1843537"/>
    <lineage>
        <taxon>Eukaryota</taxon>
        <taxon>Metazoa</taxon>
        <taxon>Ecdysozoa</taxon>
        <taxon>Arthropoda</taxon>
        <taxon>Crustacea</taxon>
        <taxon>Multicrustacea</taxon>
        <taxon>Malacostraca</taxon>
        <taxon>Eumalacostraca</taxon>
        <taxon>Eucarida</taxon>
        <taxon>Decapoda</taxon>
        <taxon>Pleocyemata</taxon>
        <taxon>Anomura</taxon>
        <taxon>Galatheoidea</taxon>
        <taxon>Porcellanidae</taxon>
        <taxon>Petrolisthes</taxon>
    </lineage>
</organism>
<feature type="region of interest" description="Disordered" evidence="1">
    <location>
        <begin position="77"/>
        <end position="102"/>
    </location>
</feature>
<dbReference type="EMBL" id="JAWZYT010003670">
    <property type="protein sequence ID" value="KAK4297289.1"/>
    <property type="molecule type" value="Genomic_DNA"/>
</dbReference>
<dbReference type="AlphaFoldDB" id="A0AAE1TW29"/>
<proteinExistence type="predicted"/>
<name>A0AAE1TW29_9EUCA</name>
<dbReference type="Proteomes" id="UP001292094">
    <property type="component" value="Unassembled WGS sequence"/>
</dbReference>
<evidence type="ECO:0000313" key="2">
    <source>
        <dbReference type="EMBL" id="KAK4297289.1"/>
    </source>
</evidence>
<protein>
    <submittedName>
        <fullName evidence="2">Uncharacterized protein</fullName>
    </submittedName>
</protein>
<gene>
    <name evidence="2" type="ORF">Pmani_030282</name>
</gene>
<feature type="region of interest" description="Disordered" evidence="1">
    <location>
        <begin position="26"/>
        <end position="61"/>
    </location>
</feature>
<sequence>MGSCATLKLAINLITPSTISHLITSSQHTATDMAPHNTCRSNSTTQPPQPGDHTSLHYTSAPVNGFSTMSDFITTPAALPQQLPATTPHRPPPPVSGGPGIG</sequence>
<evidence type="ECO:0000256" key="1">
    <source>
        <dbReference type="SAM" id="MobiDB-lite"/>
    </source>
</evidence>
<keyword evidence="3" id="KW-1185">Reference proteome</keyword>